<reference evidence="2 3" key="1">
    <citation type="journal article" date="2023" name="Microbiol. Resour. Announc.">
        <title>Complete Genome Sequence of Imperialibacter roseus strain P4T.</title>
        <authorList>
            <person name="Tizabi D.R."/>
            <person name="Bachvaroff T."/>
            <person name="Hill R.T."/>
        </authorList>
    </citation>
    <scope>NUCLEOTIDE SEQUENCE [LARGE SCALE GENOMIC DNA]</scope>
    <source>
        <strain evidence="2 3">P4T</strain>
    </source>
</reference>
<organism evidence="2 3">
    <name type="scientific">Imperialibacter roseus</name>
    <dbReference type="NCBI Taxonomy" id="1324217"/>
    <lineage>
        <taxon>Bacteria</taxon>
        <taxon>Pseudomonadati</taxon>
        <taxon>Bacteroidota</taxon>
        <taxon>Cytophagia</taxon>
        <taxon>Cytophagales</taxon>
        <taxon>Flammeovirgaceae</taxon>
        <taxon>Imperialibacter</taxon>
    </lineage>
</organism>
<evidence type="ECO:0000313" key="2">
    <source>
        <dbReference type="EMBL" id="WOK05580.1"/>
    </source>
</evidence>
<accession>A0ABZ0IKN3</accession>
<keyword evidence="3" id="KW-1185">Reference proteome</keyword>
<dbReference type="InterPro" id="IPR001173">
    <property type="entry name" value="Glyco_trans_2-like"/>
</dbReference>
<protein>
    <submittedName>
        <fullName evidence="2">Glycosyltransferase family 2 protein</fullName>
        <ecNumber evidence="2">2.4.-.-</ecNumber>
    </submittedName>
</protein>
<dbReference type="EC" id="2.4.-.-" evidence="2"/>
<dbReference type="SUPFAM" id="SSF53448">
    <property type="entry name" value="Nucleotide-diphospho-sugar transferases"/>
    <property type="match status" value="1"/>
</dbReference>
<dbReference type="EMBL" id="CP136051">
    <property type="protein sequence ID" value="WOK05580.1"/>
    <property type="molecule type" value="Genomic_DNA"/>
</dbReference>
<dbReference type="GO" id="GO:0016757">
    <property type="term" value="F:glycosyltransferase activity"/>
    <property type="evidence" value="ECO:0007669"/>
    <property type="project" value="UniProtKB-KW"/>
</dbReference>
<name>A0ABZ0IKN3_9BACT</name>
<keyword evidence="2" id="KW-0808">Transferase</keyword>
<dbReference type="Proteomes" id="UP001302349">
    <property type="component" value="Chromosome"/>
</dbReference>
<sequence>MSRPKITIVTPSFNQAQFLEQTICSVLDQKYSNIEYLIIDGGSTDGSVEIIKKYERHLTYWESIKDRGQSHAINKGLRMATGDVFNWLNSDDYYSPDALNIIAMNFGDPRVQAVLGRSRIFEHPDRTIKISTGTDVYPENLAKTVGWARIDQPETFFRLSAYRKIGVLNESLHFLMDKEWWIRYLVNFGLGHTVTVPDVLVNFRQHSLSKTMSQQAGFEQELIRITSSLGVACAYPNIHQMFEIDQPVISYCFTDVQKEQLRAAVSYAMLFLAEYFYYHRNDSRKAKLFLGNLEQSDLFPEDLRLHHKLQVRVNFLPSYLRRFYHKFS</sequence>
<dbReference type="CDD" id="cd06433">
    <property type="entry name" value="GT_2_WfgS_like"/>
    <property type="match status" value="1"/>
</dbReference>
<evidence type="ECO:0000313" key="3">
    <source>
        <dbReference type="Proteomes" id="UP001302349"/>
    </source>
</evidence>
<dbReference type="Gene3D" id="3.90.550.10">
    <property type="entry name" value="Spore Coat Polysaccharide Biosynthesis Protein SpsA, Chain A"/>
    <property type="match status" value="1"/>
</dbReference>
<dbReference type="RefSeq" id="WP_317488338.1">
    <property type="nucleotide sequence ID" value="NZ_CP136051.1"/>
</dbReference>
<evidence type="ECO:0000259" key="1">
    <source>
        <dbReference type="Pfam" id="PF00535"/>
    </source>
</evidence>
<proteinExistence type="predicted"/>
<dbReference type="InterPro" id="IPR029044">
    <property type="entry name" value="Nucleotide-diphossugar_trans"/>
</dbReference>
<gene>
    <name evidence="2" type="ORF">RT717_21115</name>
</gene>
<feature type="domain" description="Glycosyltransferase 2-like" evidence="1">
    <location>
        <begin position="7"/>
        <end position="146"/>
    </location>
</feature>
<keyword evidence="2" id="KW-0328">Glycosyltransferase</keyword>
<dbReference type="Pfam" id="PF00535">
    <property type="entry name" value="Glycos_transf_2"/>
    <property type="match status" value="1"/>
</dbReference>
<dbReference type="PANTHER" id="PTHR22916:SF65">
    <property type="entry name" value="SLR1065 PROTEIN"/>
    <property type="match status" value="1"/>
</dbReference>
<dbReference type="PANTHER" id="PTHR22916">
    <property type="entry name" value="GLYCOSYLTRANSFERASE"/>
    <property type="match status" value="1"/>
</dbReference>